<protein>
    <recommendedName>
        <fullName evidence="3">Reverse transcriptase</fullName>
    </recommendedName>
</protein>
<dbReference type="EMBL" id="CAKOGL010000005">
    <property type="protein sequence ID" value="CAH2086228.1"/>
    <property type="molecule type" value="Genomic_DNA"/>
</dbReference>
<evidence type="ECO:0000313" key="1">
    <source>
        <dbReference type="EMBL" id="CAH2086228.1"/>
    </source>
</evidence>
<gene>
    <name evidence="1" type="ORF">EEDITHA_LOCUS2630</name>
</gene>
<reference evidence="1" key="1">
    <citation type="submission" date="2022-03" db="EMBL/GenBank/DDBJ databases">
        <authorList>
            <person name="Tunstrom K."/>
        </authorList>
    </citation>
    <scope>NUCLEOTIDE SEQUENCE</scope>
</reference>
<evidence type="ECO:0008006" key="3">
    <source>
        <dbReference type="Google" id="ProtNLM"/>
    </source>
</evidence>
<comment type="caution">
    <text evidence="1">The sequence shown here is derived from an EMBL/GenBank/DDBJ whole genome shotgun (WGS) entry which is preliminary data.</text>
</comment>
<keyword evidence="2" id="KW-1185">Reference proteome</keyword>
<proteinExistence type="predicted"/>
<evidence type="ECO:0000313" key="2">
    <source>
        <dbReference type="Proteomes" id="UP001153954"/>
    </source>
</evidence>
<accession>A0AAU9THU4</accession>
<sequence>MYVRSRTERAVARGQVVLAVSLDIANAFNTLPWECIMEALKFQRIPLCLRRLVESVAATLAAEEVTQIVGKIRSLGLEVALYKSQALCFHEPRKGPQRIARIVVDGVPIEVESTMRYLGLVLDSRWSFAEHFWQLILRLVLVLYCWCSWKITS</sequence>
<dbReference type="Proteomes" id="UP001153954">
    <property type="component" value="Unassembled WGS sequence"/>
</dbReference>
<dbReference type="AlphaFoldDB" id="A0AAU9THU4"/>
<organism evidence="1 2">
    <name type="scientific">Euphydryas editha</name>
    <name type="common">Edith's checkerspot</name>
    <dbReference type="NCBI Taxonomy" id="104508"/>
    <lineage>
        <taxon>Eukaryota</taxon>
        <taxon>Metazoa</taxon>
        <taxon>Ecdysozoa</taxon>
        <taxon>Arthropoda</taxon>
        <taxon>Hexapoda</taxon>
        <taxon>Insecta</taxon>
        <taxon>Pterygota</taxon>
        <taxon>Neoptera</taxon>
        <taxon>Endopterygota</taxon>
        <taxon>Lepidoptera</taxon>
        <taxon>Glossata</taxon>
        <taxon>Ditrysia</taxon>
        <taxon>Papilionoidea</taxon>
        <taxon>Nymphalidae</taxon>
        <taxon>Nymphalinae</taxon>
        <taxon>Euphydryas</taxon>
    </lineage>
</organism>
<name>A0AAU9THU4_EUPED</name>